<feature type="compositionally biased region" description="Acidic residues" evidence="1">
    <location>
        <begin position="181"/>
        <end position="204"/>
    </location>
</feature>
<evidence type="ECO:0000313" key="2">
    <source>
        <dbReference type="EMBL" id="TGO35552.1"/>
    </source>
</evidence>
<reference evidence="2 3" key="1">
    <citation type="submission" date="2017-12" db="EMBL/GenBank/DDBJ databases">
        <title>Comparative genomics of Botrytis spp.</title>
        <authorList>
            <person name="Valero-Jimenez C.A."/>
            <person name="Tapia P."/>
            <person name="Veloso J."/>
            <person name="Silva-Moreno E."/>
            <person name="Staats M."/>
            <person name="Valdes J.H."/>
            <person name="Van Kan J.A.L."/>
        </authorList>
    </citation>
    <scope>NUCLEOTIDE SEQUENCE [LARGE SCALE GENOMIC DNA]</scope>
    <source>
        <strain evidence="2 3">Bh0001</strain>
    </source>
</reference>
<organism evidence="2 3">
    <name type="scientific">Botrytis hyacinthi</name>
    <dbReference type="NCBI Taxonomy" id="278943"/>
    <lineage>
        <taxon>Eukaryota</taxon>
        <taxon>Fungi</taxon>
        <taxon>Dikarya</taxon>
        <taxon>Ascomycota</taxon>
        <taxon>Pezizomycotina</taxon>
        <taxon>Leotiomycetes</taxon>
        <taxon>Helotiales</taxon>
        <taxon>Sclerotiniaceae</taxon>
        <taxon>Botrytis</taxon>
    </lineage>
</organism>
<evidence type="ECO:0000256" key="1">
    <source>
        <dbReference type="SAM" id="MobiDB-lite"/>
    </source>
</evidence>
<dbReference type="AlphaFoldDB" id="A0A4Z1GJ63"/>
<keyword evidence="3" id="KW-1185">Reference proteome</keyword>
<protein>
    <submittedName>
        <fullName evidence="2">Uncharacterized protein</fullName>
    </submittedName>
</protein>
<evidence type="ECO:0000313" key="3">
    <source>
        <dbReference type="Proteomes" id="UP000297814"/>
    </source>
</evidence>
<name>A0A4Z1GJ63_9HELO</name>
<proteinExistence type="predicted"/>
<dbReference type="EMBL" id="PQXK01000154">
    <property type="protein sequence ID" value="TGO35552.1"/>
    <property type="molecule type" value="Genomic_DNA"/>
</dbReference>
<gene>
    <name evidence="2" type="ORF">BHYA_0154g00140</name>
</gene>
<accession>A0A4Z1GJ63</accession>
<comment type="caution">
    <text evidence="2">The sequence shown here is derived from an EMBL/GenBank/DDBJ whole genome shotgun (WGS) entry which is preliminary data.</text>
</comment>
<feature type="region of interest" description="Disordered" evidence="1">
    <location>
        <begin position="176"/>
        <end position="204"/>
    </location>
</feature>
<dbReference type="Proteomes" id="UP000297814">
    <property type="component" value="Unassembled WGS sequence"/>
</dbReference>
<sequence length="204" mass="22459">MNPNQETLSSSADVKGTVAKPATDLGNLPVTTTALVTMDPHIELELLRIDHRSTIDQERIERLDSINGISTAPVVCDTRDRGSLLPGIQSAVVEKESLSSERSMVAARFARRRGRGRKNQSGDVVVVQTIASYWIIRHFEPKCNGDLTYANGIDSKGVPYPIGDVAVYNKRLQQERLGGLEGEEQHEEDSSDEDSAYEDGAYEE</sequence>